<sequence>MTTVTTTTYLDHHVFVIAGRGYTGGLVPGEIDGWVSTDGTGILIKTPYDRITALVTFQEWDGEPGPEPDDGRGRWDAAVTVAMDCPGPEETLRLDQNTAGGKDTDFSLSREGRYHVRLARRNGAAAEQAHTGVLARFAEQE</sequence>
<dbReference type="RefSeq" id="WP_092545091.1">
    <property type="nucleotide sequence ID" value="NZ_BOMJ01000001.1"/>
</dbReference>
<reference evidence="1 2" key="1">
    <citation type="submission" date="2016-10" db="EMBL/GenBank/DDBJ databases">
        <authorList>
            <person name="de Groot N.N."/>
        </authorList>
    </citation>
    <scope>NUCLEOTIDE SEQUENCE [LARGE SCALE GENOMIC DNA]</scope>
    <source>
        <strain evidence="1 2">DSM 43941</strain>
    </source>
</reference>
<evidence type="ECO:0000313" key="2">
    <source>
        <dbReference type="Proteomes" id="UP000198688"/>
    </source>
</evidence>
<dbReference type="EMBL" id="LT629758">
    <property type="protein sequence ID" value="SDT23035.1"/>
    <property type="molecule type" value="Genomic_DNA"/>
</dbReference>
<accession>A0A1H1YNK6</accession>
<organism evidence="1 2">
    <name type="scientific">Actinoplanes derwentensis</name>
    <dbReference type="NCBI Taxonomy" id="113562"/>
    <lineage>
        <taxon>Bacteria</taxon>
        <taxon>Bacillati</taxon>
        <taxon>Actinomycetota</taxon>
        <taxon>Actinomycetes</taxon>
        <taxon>Micromonosporales</taxon>
        <taxon>Micromonosporaceae</taxon>
        <taxon>Actinoplanes</taxon>
    </lineage>
</organism>
<keyword evidence="2" id="KW-1185">Reference proteome</keyword>
<name>A0A1H1YNK6_9ACTN</name>
<protein>
    <submittedName>
        <fullName evidence="1">Uncharacterized protein</fullName>
    </submittedName>
</protein>
<gene>
    <name evidence="1" type="ORF">SAMN04489716_2932</name>
</gene>
<dbReference type="AlphaFoldDB" id="A0A1H1YNK6"/>
<dbReference type="Proteomes" id="UP000198688">
    <property type="component" value="Chromosome I"/>
</dbReference>
<dbReference type="STRING" id="113562.SAMN04489716_2932"/>
<proteinExistence type="predicted"/>
<evidence type="ECO:0000313" key="1">
    <source>
        <dbReference type="EMBL" id="SDT23035.1"/>
    </source>
</evidence>